<reference evidence="12" key="1">
    <citation type="submission" date="2016-05" db="EMBL/GenBank/DDBJ databases">
        <title>Comparative genomics of biotechnologically important yeasts.</title>
        <authorList>
            <consortium name="DOE Joint Genome Institute"/>
            <person name="Riley R."/>
            <person name="Haridas S."/>
            <person name="Wolfe K.H."/>
            <person name="Lopes M.R."/>
            <person name="Hittinger C.T."/>
            <person name="Goker M."/>
            <person name="Salamov A."/>
            <person name="Wisecaver J."/>
            <person name="Long T.M."/>
            <person name="Aerts A.L."/>
            <person name="Barry K."/>
            <person name="Choi C."/>
            <person name="Clum A."/>
            <person name="Coughlan A.Y."/>
            <person name="Deshpande S."/>
            <person name="Douglass A.P."/>
            <person name="Hanson S.J."/>
            <person name="Klenk H.-P."/>
            <person name="Labutti K."/>
            <person name="Lapidus A."/>
            <person name="Lindquist E."/>
            <person name="Lipzen A."/>
            <person name="Meier-Kolthoff J.P."/>
            <person name="Ohm R.A."/>
            <person name="Otillar R.P."/>
            <person name="Pangilinan J."/>
            <person name="Peng Y."/>
            <person name="Rokas A."/>
            <person name="Rosa C.A."/>
            <person name="Scheuner C."/>
            <person name="Sibirny A.A."/>
            <person name="Slot J.C."/>
            <person name="Stielow J.B."/>
            <person name="Sun H."/>
            <person name="Kurtzman C.P."/>
            <person name="Blackwell M."/>
            <person name="Grigoriev I.V."/>
            <person name="Jeffries T.W."/>
        </authorList>
    </citation>
    <scope>NUCLEOTIDE SEQUENCE [LARGE SCALE GENOMIC DNA]</scope>
    <source>
        <strain evidence="12">NRRL Y-12698</strain>
    </source>
</reference>
<dbReference type="InterPro" id="IPR005517">
    <property type="entry name" value="Transl_elong_EFG/EF2_IV"/>
</dbReference>
<dbReference type="InterPro" id="IPR009022">
    <property type="entry name" value="EFG_III"/>
</dbReference>
<dbReference type="PANTHER" id="PTHR43636">
    <property type="entry name" value="ELONGATION FACTOR G, MITOCHONDRIAL"/>
    <property type="match status" value="1"/>
</dbReference>
<keyword evidence="3 9" id="KW-0251">Elongation factor</keyword>
<dbReference type="PANTHER" id="PTHR43636:SF2">
    <property type="entry name" value="ELONGATION FACTOR G, MITOCHONDRIAL"/>
    <property type="match status" value="1"/>
</dbReference>
<dbReference type="Pfam" id="PF03144">
    <property type="entry name" value="GTP_EFTU_D2"/>
    <property type="match status" value="1"/>
</dbReference>
<dbReference type="FunFam" id="3.30.70.240:FF:000015">
    <property type="entry name" value="Elongation factor G, mitochondrial"/>
    <property type="match status" value="1"/>
</dbReference>
<dbReference type="AlphaFoldDB" id="A0A1E3QRI8"/>
<comment type="subcellular location">
    <subcellularLocation>
        <location evidence="9">Mitochondrion</location>
    </subcellularLocation>
</comment>
<dbReference type="Pfam" id="PF00679">
    <property type="entry name" value="EFG_C"/>
    <property type="match status" value="1"/>
</dbReference>
<comment type="function">
    <text evidence="8">Catalyzes the GTP-dependent ribosomal translocation step during translation elongation. During this step, the ribosome changes from the pre-translocational (PRE) to the post-translocational (POST) state as the newly formed A-site-bound peptidyl-tRNA and P-site-bound deacylated tRNA move to the P and E sites, respectively. Catalyzes the coordinated movement of the two tRNA molecules, the mRNA and conformational changes in the ribosome.</text>
</comment>
<feature type="binding site" evidence="9">
    <location>
        <begin position="651"/>
        <end position="655"/>
    </location>
    <ligand>
        <name>GTP</name>
        <dbReference type="ChEBI" id="CHEBI:37565"/>
    </ligand>
</feature>
<dbReference type="Gene3D" id="3.40.50.300">
    <property type="entry name" value="P-loop containing nucleotide triphosphate hydrolases"/>
    <property type="match status" value="1"/>
</dbReference>
<dbReference type="InterPro" id="IPR041095">
    <property type="entry name" value="EFG_II"/>
</dbReference>
<dbReference type="InterPro" id="IPR031157">
    <property type="entry name" value="G_TR_CS"/>
</dbReference>
<dbReference type="Gene3D" id="3.30.70.240">
    <property type="match status" value="1"/>
</dbReference>
<evidence type="ECO:0000256" key="6">
    <source>
        <dbReference type="ARBA" id="ARBA00023128"/>
    </source>
</evidence>
<accession>A0A1E3QRI8</accession>
<dbReference type="FunFam" id="2.40.30.10:FF:000022">
    <property type="entry name" value="Elongation factor G, mitochondrial"/>
    <property type="match status" value="1"/>
</dbReference>
<dbReference type="Pfam" id="PF02782">
    <property type="entry name" value="FGGY_C"/>
    <property type="match status" value="1"/>
</dbReference>
<evidence type="ECO:0000313" key="11">
    <source>
        <dbReference type="EMBL" id="ODQ80309.1"/>
    </source>
</evidence>
<dbReference type="OrthoDB" id="198619at2759"/>
<dbReference type="EMBL" id="KV454430">
    <property type="protein sequence ID" value="ODQ80309.1"/>
    <property type="molecule type" value="Genomic_DNA"/>
</dbReference>
<dbReference type="InterPro" id="IPR009000">
    <property type="entry name" value="Transl_B-barrel_sf"/>
</dbReference>
<dbReference type="CDD" id="cd01434">
    <property type="entry name" value="EFG_mtEFG1_IV"/>
    <property type="match status" value="1"/>
</dbReference>
<dbReference type="GO" id="GO:0003924">
    <property type="term" value="F:GTPase activity"/>
    <property type="evidence" value="ECO:0007669"/>
    <property type="project" value="UniProtKB-UniRule"/>
</dbReference>
<dbReference type="SUPFAM" id="SSF54211">
    <property type="entry name" value="Ribosomal protein S5 domain 2-like"/>
    <property type="match status" value="1"/>
</dbReference>
<dbReference type="PROSITE" id="PS51722">
    <property type="entry name" value="G_TR_2"/>
    <property type="match status" value="1"/>
</dbReference>
<dbReference type="SUPFAM" id="SSF50447">
    <property type="entry name" value="Translation proteins"/>
    <property type="match status" value="1"/>
</dbReference>
<evidence type="ECO:0000256" key="2">
    <source>
        <dbReference type="ARBA" id="ARBA00022741"/>
    </source>
</evidence>
<comment type="similarity">
    <text evidence="9">Belongs to the GTP-binding elongation factor family. EF-G/EF-2 subfamily.</text>
</comment>
<dbReference type="InterPro" id="IPR014721">
    <property type="entry name" value="Ribsml_uS5_D2-typ_fold_subgr"/>
</dbReference>
<comment type="pathway">
    <text evidence="9">Protein biosynthesis; polypeptide chain elongation.</text>
</comment>
<keyword evidence="4 9" id="KW-0648">Protein biosynthesis</keyword>
<feature type="binding site" evidence="9">
    <location>
        <begin position="580"/>
        <end position="587"/>
    </location>
    <ligand>
        <name>GTP</name>
        <dbReference type="ChEBI" id="CHEBI:37565"/>
    </ligand>
</feature>
<evidence type="ECO:0000256" key="1">
    <source>
        <dbReference type="ARBA" id="ARBA00005870"/>
    </source>
</evidence>
<dbReference type="Pfam" id="PF14492">
    <property type="entry name" value="EFG_III"/>
    <property type="match status" value="1"/>
</dbReference>
<comment type="similarity">
    <text evidence="1">Belongs to the TRAFAC class translation factor GTPase superfamily. Classic translation factor GTPase family. EF-G/EF-2 subfamily.</text>
</comment>
<gene>
    <name evidence="9" type="primary">MEF1</name>
    <name evidence="11" type="ORF">BABINDRAFT_7759</name>
</gene>
<dbReference type="InterPro" id="IPR035647">
    <property type="entry name" value="EFG_III/V"/>
</dbReference>
<evidence type="ECO:0000313" key="12">
    <source>
        <dbReference type="Proteomes" id="UP000094336"/>
    </source>
</evidence>
<dbReference type="GO" id="GO:0003746">
    <property type="term" value="F:translation elongation factor activity"/>
    <property type="evidence" value="ECO:0007669"/>
    <property type="project" value="UniProtKB-UniRule"/>
</dbReference>
<dbReference type="FunFam" id="3.30.70.870:FF:000001">
    <property type="entry name" value="Elongation factor G"/>
    <property type="match status" value="1"/>
</dbReference>
<keyword evidence="5" id="KW-0809">Transit peptide</keyword>
<dbReference type="NCBIfam" id="TIGR00231">
    <property type="entry name" value="small_GTP"/>
    <property type="match status" value="1"/>
</dbReference>
<sequence>MLCYIGVDVGTASVRACITGVSGDILASHDHPISRRVDPANPMIITQSSTEIWYAVCEAIRYCVGESDAEYDGIAFSATCSLVTLSESSEGRYQPYAVDSGFTDVNNNIVLWMDHRAQEDAVEINKTLAQSGPLREYLDYLGGGFIPEMGLPKLKWLVDRIPPAELSLLRFMELHDYLSFMAITNGLVKTSPPAIHCSSDTTRLKMALDGSTKGWSRDILQAVGLEKLSEKNFQSFGRVEYDPFSQSSHCPIPYAGTCLGTVCPQSLSAFGISGGTVAVGHGVIDCYAGWISTAAGSTALLETLAMVAGTSTCYLLATLLESFIPGIWGPFEGLVSGLNFYEGGLSTTGALVEQLLATHPANAELVRLSATSQRSLFDQLNYLVESYTNDQGVDTCNELVKHMFFYGEYLGNRTPYNLPDMRGAFIGQSTDCSLKDLVYRYILILEYLCLQTRQIIETISSERATISKVVLSGSQAKNGIFTRMLATAIQVPVEMSPGDAKFDVVKGAAILAYLATAMSSILRSILNARAVAPSLTRSFHAGAAARTYAEEKVVIDGIFNALDTEDKTRMARMRNIGISAHIDSGKTTFSERVLFYTGRIKAIHEVRGRDNVGAKMDFMELEREKGITIQSAATYCSWDKDDSNYHFNLIDTPGHIDFTIEVERALRVLDGAVLVVCAVSGVQSQTVTVDRQMRRYNVPRITFVNKMDRMGADPFKAIAQVNQKLKIPAAAIQVPIGAESELAGVVNIIDRVALYNRGDQGEIIERGPVPADLVDLVEEKRALLIETLADVDEQMADIYLEGEEPTVEQIKDAIRRSTIARAFSPVLMGSALANRGIQQVLDAVCDYLPNPAETLNTGLDAANEEAPVNMVPSVKAPFVGLAFKLEEGKYGQLTYLRVYQGRLKKGGFITNVKTGKKIKVSRLVRMHSNDMEDVNEIGAGEICATFGVDCASGDTFTDGEVKYTMTSMYVPDAVISLSLTPTTKDTTNFSKALSRFQREDPTFRVKFDNESKETIISGMGELHLEIYIERMKREYNVECTTGKPQVAYREAILSSSDFDYVHKKQSGGSGQFGRVIGNMGACDGENKFETAVVGGKISEKFLAACAKGFEDACEKGPLIGHRVLGCHMVINDGQTHVVDSSELSFRTATVMAFKQAFTNAQPTILEPIMTVTVTAPNEFQGNIIGLLNKVQGVILDTENGPDEFVISSECSLNSMFGFATSLRAATQGKGEFSLEFKQYSPCPPQLQKELIAEYEKKKAEKKK</sequence>
<evidence type="ECO:0000259" key="10">
    <source>
        <dbReference type="PROSITE" id="PS51722"/>
    </source>
</evidence>
<dbReference type="InterPro" id="IPR000795">
    <property type="entry name" value="T_Tr_GTP-bd_dom"/>
</dbReference>
<dbReference type="SMART" id="SM00889">
    <property type="entry name" value="EFG_IV"/>
    <property type="match status" value="1"/>
</dbReference>
<evidence type="ECO:0000256" key="7">
    <source>
        <dbReference type="ARBA" id="ARBA00023134"/>
    </source>
</evidence>
<dbReference type="Pfam" id="PF03764">
    <property type="entry name" value="EFG_IV"/>
    <property type="match status" value="1"/>
</dbReference>
<dbReference type="CDD" id="cd16262">
    <property type="entry name" value="EFG_III"/>
    <property type="match status" value="1"/>
</dbReference>
<dbReference type="SUPFAM" id="SSF53067">
    <property type="entry name" value="Actin-like ATPase domain"/>
    <property type="match status" value="2"/>
</dbReference>
<dbReference type="HAMAP" id="MF_00054_B">
    <property type="entry name" value="EF_G_EF_2_B"/>
    <property type="match status" value="1"/>
</dbReference>
<dbReference type="SMART" id="SM00838">
    <property type="entry name" value="EFG_C"/>
    <property type="match status" value="1"/>
</dbReference>
<dbReference type="Gene3D" id="2.40.30.10">
    <property type="entry name" value="Translation factors"/>
    <property type="match status" value="1"/>
</dbReference>
<dbReference type="InterPro" id="IPR004161">
    <property type="entry name" value="EFTu-like_2"/>
</dbReference>
<evidence type="ECO:0000256" key="4">
    <source>
        <dbReference type="ARBA" id="ARBA00022917"/>
    </source>
</evidence>
<organism evidence="11 12">
    <name type="scientific">Babjeviella inositovora NRRL Y-12698</name>
    <dbReference type="NCBI Taxonomy" id="984486"/>
    <lineage>
        <taxon>Eukaryota</taxon>
        <taxon>Fungi</taxon>
        <taxon>Dikarya</taxon>
        <taxon>Ascomycota</taxon>
        <taxon>Saccharomycotina</taxon>
        <taxon>Pichiomycetes</taxon>
        <taxon>Serinales incertae sedis</taxon>
        <taxon>Babjeviella</taxon>
    </lineage>
</organism>
<dbReference type="GO" id="GO:0005975">
    <property type="term" value="P:carbohydrate metabolic process"/>
    <property type="evidence" value="ECO:0007669"/>
    <property type="project" value="InterPro"/>
</dbReference>
<dbReference type="InterPro" id="IPR000640">
    <property type="entry name" value="EFG_V-like"/>
</dbReference>
<proteinExistence type="inferred from homology"/>
<name>A0A1E3QRI8_9ASCO</name>
<keyword evidence="2 9" id="KW-0547">Nucleotide-binding</keyword>
<evidence type="ECO:0000256" key="9">
    <source>
        <dbReference type="HAMAP-Rule" id="MF_03061"/>
    </source>
</evidence>
<dbReference type="Pfam" id="PF00370">
    <property type="entry name" value="FGGY_N"/>
    <property type="match status" value="1"/>
</dbReference>
<dbReference type="InterPro" id="IPR004540">
    <property type="entry name" value="Transl_elong_EFG/EF2"/>
</dbReference>
<dbReference type="Gene3D" id="3.30.420.40">
    <property type="match status" value="1"/>
</dbReference>
<feature type="domain" description="Tr-type G" evidence="10">
    <location>
        <begin position="571"/>
        <end position="852"/>
    </location>
</feature>
<dbReference type="InterPro" id="IPR018484">
    <property type="entry name" value="FGGY_N"/>
</dbReference>
<evidence type="ECO:0000256" key="8">
    <source>
        <dbReference type="ARBA" id="ARBA00024731"/>
    </source>
</evidence>
<dbReference type="FunFam" id="3.40.50.300:FF:000558">
    <property type="entry name" value="Elongation factor G, mitochondrial"/>
    <property type="match status" value="1"/>
</dbReference>
<dbReference type="InterPro" id="IPR043129">
    <property type="entry name" value="ATPase_NBD"/>
</dbReference>
<dbReference type="InterPro" id="IPR018485">
    <property type="entry name" value="FGGY_C"/>
</dbReference>
<dbReference type="InterPro" id="IPR020568">
    <property type="entry name" value="Ribosomal_Su5_D2-typ_SF"/>
</dbReference>
<feature type="binding site" evidence="9">
    <location>
        <begin position="705"/>
        <end position="708"/>
    </location>
    <ligand>
        <name>GTP</name>
        <dbReference type="ChEBI" id="CHEBI:37565"/>
    </ligand>
</feature>
<dbReference type="InterPro" id="IPR005225">
    <property type="entry name" value="Small_GTP-bd"/>
</dbReference>
<dbReference type="Gene3D" id="3.30.230.10">
    <property type="match status" value="1"/>
</dbReference>
<dbReference type="SUPFAM" id="SSF52540">
    <property type="entry name" value="P-loop containing nucleoside triphosphate hydrolases"/>
    <property type="match status" value="1"/>
</dbReference>
<keyword evidence="12" id="KW-1185">Reference proteome</keyword>
<comment type="function">
    <text evidence="9">Mitochondrial GTPase that catalyzes the GTP-dependent ribosomal translocation step during translation elongation. During this step, the ribosome changes from the pre-translocational (PRE) to the post-translocational (POST) state as the newly formed A-site-bound peptidyl-tRNA and P-site-bound deacylated tRNA move to the P and E sites, respectively. Catalyzes the coordinated movement of the two tRNA molecules, the mRNA and conformational changes in the ribosome.</text>
</comment>
<dbReference type="Gene3D" id="3.30.70.870">
    <property type="entry name" value="Elongation Factor G (Translational Gtpase), domain 3"/>
    <property type="match status" value="1"/>
</dbReference>
<dbReference type="GO" id="GO:0005525">
    <property type="term" value="F:GTP binding"/>
    <property type="evidence" value="ECO:0007669"/>
    <property type="project" value="UniProtKB-UniRule"/>
</dbReference>
<dbReference type="Proteomes" id="UP000094336">
    <property type="component" value="Unassembled WGS sequence"/>
</dbReference>
<protein>
    <recommendedName>
        <fullName evidence="9">Elongation factor G, mitochondrial</fullName>
        <shortName evidence="9">EF-Gmt</shortName>
    </recommendedName>
    <alternativeName>
        <fullName evidence="9">Elongation factor G 1, mitochondrial</fullName>
        <shortName evidence="9">mEF-G 1</shortName>
    </alternativeName>
    <alternativeName>
        <fullName evidence="9">Elongation factor G1</fullName>
    </alternativeName>
</protein>
<evidence type="ECO:0000256" key="5">
    <source>
        <dbReference type="ARBA" id="ARBA00022946"/>
    </source>
</evidence>
<dbReference type="NCBIfam" id="NF009381">
    <property type="entry name" value="PRK12740.1-5"/>
    <property type="match status" value="1"/>
</dbReference>
<dbReference type="STRING" id="984486.A0A1E3QRI8"/>
<keyword evidence="7 9" id="KW-0342">GTP-binding</keyword>
<dbReference type="SUPFAM" id="SSF54980">
    <property type="entry name" value="EF-G C-terminal domain-like"/>
    <property type="match status" value="2"/>
</dbReference>
<dbReference type="InterPro" id="IPR047872">
    <property type="entry name" value="EFG_IV"/>
</dbReference>
<keyword evidence="6 9" id="KW-0496">Mitochondrion</keyword>
<dbReference type="GO" id="GO:0070125">
    <property type="term" value="P:mitochondrial translational elongation"/>
    <property type="evidence" value="ECO:0007669"/>
    <property type="project" value="UniProtKB-UniRule"/>
</dbReference>
<dbReference type="PRINTS" id="PR00315">
    <property type="entry name" value="ELONGATNFCT"/>
</dbReference>
<dbReference type="Pfam" id="PF00009">
    <property type="entry name" value="GTP_EFTU"/>
    <property type="match status" value="1"/>
</dbReference>
<dbReference type="PROSITE" id="PS00301">
    <property type="entry name" value="G_TR_1"/>
    <property type="match status" value="1"/>
</dbReference>
<dbReference type="GO" id="GO:0016301">
    <property type="term" value="F:kinase activity"/>
    <property type="evidence" value="ECO:0007669"/>
    <property type="project" value="InterPro"/>
</dbReference>
<dbReference type="GeneID" id="30150527"/>
<dbReference type="Gene3D" id="1.20.58.2240">
    <property type="match status" value="1"/>
</dbReference>
<dbReference type="RefSeq" id="XP_018985637.1">
    <property type="nucleotide sequence ID" value="XM_019132674.1"/>
</dbReference>
<dbReference type="InterPro" id="IPR027417">
    <property type="entry name" value="P-loop_NTPase"/>
</dbReference>
<dbReference type="NCBIfam" id="TIGR00484">
    <property type="entry name" value="EF-G"/>
    <property type="match status" value="1"/>
</dbReference>
<dbReference type="CDD" id="cd01886">
    <property type="entry name" value="EF-G"/>
    <property type="match status" value="1"/>
</dbReference>
<dbReference type="GO" id="GO:0005739">
    <property type="term" value="C:mitochondrion"/>
    <property type="evidence" value="ECO:0007669"/>
    <property type="project" value="UniProtKB-SubCell"/>
</dbReference>
<dbReference type="CDD" id="cd04091">
    <property type="entry name" value="mtEFG1_II_like"/>
    <property type="match status" value="1"/>
</dbReference>
<evidence type="ECO:0000256" key="3">
    <source>
        <dbReference type="ARBA" id="ARBA00022768"/>
    </source>
</evidence>
<dbReference type="UniPathway" id="UPA00345"/>